<dbReference type="Gene3D" id="3.10.350.10">
    <property type="entry name" value="LysM domain"/>
    <property type="match status" value="2"/>
</dbReference>
<dbReference type="RefSeq" id="WP_181338451.1">
    <property type="nucleotide sequence ID" value="NZ_JAAKDE010000001.1"/>
</dbReference>
<gene>
    <name evidence="4" type="ORF">G5B42_00330</name>
</gene>
<dbReference type="PROSITE" id="PS51782">
    <property type="entry name" value="LYSM"/>
    <property type="match status" value="2"/>
</dbReference>
<dbReference type="GO" id="GO:0008932">
    <property type="term" value="F:lytic endotransglycosylase activity"/>
    <property type="evidence" value="ECO:0007669"/>
    <property type="project" value="TreeGrafter"/>
</dbReference>
<dbReference type="Pfam" id="PF00263">
    <property type="entry name" value="Secretin"/>
    <property type="match status" value="1"/>
</dbReference>
<dbReference type="CDD" id="cd00118">
    <property type="entry name" value="LysM"/>
    <property type="match status" value="2"/>
</dbReference>
<feature type="compositionally biased region" description="Pro residues" evidence="2">
    <location>
        <begin position="440"/>
        <end position="450"/>
    </location>
</feature>
<dbReference type="SMART" id="SM00257">
    <property type="entry name" value="LysM"/>
    <property type="match status" value="2"/>
</dbReference>
<dbReference type="SUPFAM" id="SSF54106">
    <property type="entry name" value="LysM domain"/>
    <property type="match status" value="2"/>
</dbReference>
<evidence type="ECO:0000313" key="5">
    <source>
        <dbReference type="Proteomes" id="UP000657177"/>
    </source>
</evidence>
<comment type="caution">
    <text evidence="4">The sequence shown here is derived from an EMBL/GenBank/DDBJ whole genome shotgun (WGS) entry which is preliminary data.</text>
</comment>
<feature type="region of interest" description="Disordered" evidence="2">
    <location>
        <begin position="424"/>
        <end position="459"/>
    </location>
</feature>
<dbReference type="AlphaFoldDB" id="A0A8J6HXW7"/>
<dbReference type="PANTHER" id="PTHR33734">
    <property type="entry name" value="LYSM DOMAIN-CONTAINING GPI-ANCHORED PROTEIN 2"/>
    <property type="match status" value="1"/>
</dbReference>
<dbReference type="Proteomes" id="UP000657177">
    <property type="component" value="Unassembled WGS sequence"/>
</dbReference>
<feature type="domain" description="LysM" evidence="3">
    <location>
        <begin position="469"/>
        <end position="513"/>
    </location>
</feature>
<evidence type="ECO:0000313" key="4">
    <source>
        <dbReference type="EMBL" id="MBA2132010.1"/>
    </source>
</evidence>
<protein>
    <submittedName>
        <fullName evidence="4">LysM peptidoglycan-binding domain-containing protein</fullName>
    </submittedName>
</protein>
<dbReference type="InterPro" id="IPR004846">
    <property type="entry name" value="T2SS/T3SS_dom"/>
</dbReference>
<evidence type="ECO:0000259" key="3">
    <source>
        <dbReference type="PROSITE" id="PS51782"/>
    </source>
</evidence>
<name>A0A8J6HXW7_9FIRM</name>
<accession>A0A8J6HXW7</accession>
<keyword evidence="5" id="KW-1185">Reference proteome</keyword>
<evidence type="ECO:0000256" key="1">
    <source>
        <dbReference type="RuleBase" id="RU004003"/>
    </source>
</evidence>
<dbReference type="Pfam" id="PF01476">
    <property type="entry name" value="LysM"/>
    <property type="match status" value="2"/>
</dbReference>
<comment type="similarity">
    <text evidence="1">Belongs to the bacterial secretin family.</text>
</comment>
<dbReference type="GO" id="GO:0009306">
    <property type="term" value="P:protein secretion"/>
    <property type="evidence" value="ECO:0007669"/>
    <property type="project" value="InterPro"/>
</dbReference>
<feature type="domain" description="LysM" evidence="3">
    <location>
        <begin position="519"/>
        <end position="563"/>
    </location>
</feature>
<dbReference type="PANTHER" id="PTHR33734:SF22">
    <property type="entry name" value="MEMBRANE-BOUND LYTIC MUREIN TRANSGLYCOSYLASE D"/>
    <property type="match status" value="1"/>
</dbReference>
<reference evidence="4" key="1">
    <citation type="submission" date="2020-06" db="EMBL/GenBank/DDBJ databases">
        <title>Novel chitinolytic bacterium.</title>
        <authorList>
            <person name="Ungkulpasvich U."/>
            <person name="Kosugi A."/>
            <person name="Uke A."/>
        </authorList>
    </citation>
    <scope>NUCLEOTIDE SEQUENCE</scope>
    <source>
        <strain evidence="4">UUS1-1</strain>
    </source>
</reference>
<dbReference type="InterPro" id="IPR036779">
    <property type="entry name" value="LysM_dom_sf"/>
</dbReference>
<dbReference type="EMBL" id="JAAKDE010000001">
    <property type="protein sequence ID" value="MBA2132010.1"/>
    <property type="molecule type" value="Genomic_DNA"/>
</dbReference>
<evidence type="ECO:0000256" key="2">
    <source>
        <dbReference type="SAM" id="MobiDB-lite"/>
    </source>
</evidence>
<sequence length="575" mass="61737">MRYKRKDSRRFLPLLLFFVIPLVLSGAEPEPSARVLPELHLDNADLRMVFRSLAGFGEFPVVLAPIVQGKVTLPLKPGLTAKEAVELLAGMHGYPCSWVEGTALIGAEPAALAERFLDHFQWSLASEEAVVAALTRVVPRERLQMEAGRQEVTVPVSPLEAENIREVLKTVDRSATPYLMVAELVEIELDYAQEQGLNWALPRTAVHTPLRLGAFTATDQLRRTVVGRRLAGERFWVESNRSGVAFLGDQYPVITTNPDARVNLIQYQKVGVGIEVTPHPRNDGALGLELTLTVSGIGGWLETADGRRVPQIENSQIIAQQTLAPGETCVLSGLTFTEQTASALLLTPGQEGPSKEKTVCLFLTPLPEGTAPTNTGATGKAASAAPASGAEVIHIEIFSPDQPTAVTATPVPPPTPQVLAEVVGFEPPKPSSGEATGPAGPQPGPEPAPGPTAVVAESGGEQPPVALRVAYRVVSGDTVFSIGRKYGVDPAAILDENDLPASGLLRVGQTIRIPIPANHLYQLKPKETLWRIAQRYGVTVELLMEINSITDVTALRTDQIIILPVPIDQVVNDNY</sequence>
<organism evidence="4 5">
    <name type="scientific">Capillibacterium thermochitinicola</name>
    <dbReference type="NCBI Taxonomy" id="2699427"/>
    <lineage>
        <taxon>Bacteria</taxon>
        <taxon>Bacillati</taxon>
        <taxon>Bacillota</taxon>
        <taxon>Capillibacterium</taxon>
    </lineage>
</organism>
<dbReference type="InterPro" id="IPR018392">
    <property type="entry name" value="LysM"/>
</dbReference>
<proteinExistence type="inferred from homology"/>